<accession>A0ABY4VXB9</accession>
<evidence type="ECO:0000256" key="5">
    <source>
        <dbReference type="SAM" id="Phobius"/>
    </source>
</evidence>
<evidence type="ECO:0000256" key="1">
    <source>
        <dbReference type="ARBA" id="ARBA00004127"/>
    </source>
</evidence>
<dbReference type="EMBL" id="CP098747">
    <property type="protein sequence ID" value="USG59463.1"/>
    <property type="molecule type" value="Genomic_DNA"/>
</dbReference>
<reference evidence="7" key="1">
    <citation type="submission" date="2022-06" db="EMBL/GenBank/DDBJ databases">
        <title>Sneathiella actinostolidae sp. nov., isolated from a sea anemonein the Western Pacific Ocean.</title>
        <authorList>
            <person name="Wei M.J."/>
        </authorList>
    </citation>
    <scope>NUCLEOTIDE SEQUENCE</scope>
    <source>
        <strain evidence="7">PHK-P5</strain>
    </source>
</reference>
<dbReference type="Pfam" id="PF02656">
    <property type="entry name" value="DUF202"/>
    <property type="match status" value="1"/>
</dbReference>
<evidence type="ECO:0000313" key="8">
    <source>
        <dbReference type="Proteomes" id="UP001056291"/>
    </source>
</evidence>
<evidence type="ECO:0000256" key="2">
    <source>
        <dbReference type="ARBA" id="ARBA00022692"/>
    </source>
</evidence>
<protein>
    <submittedName>
        <fullName evidence="7">DUF202 domain-containing protein</fullName>
    </submittedName>
</protein>
<keyword evidence="4 5" id="KW-0472">Membrane</keyword>
<keyword evidence="2 5" id="KW-0812">Transmembrane</keyword>
<feature type="transmembrane region" description="Helical" evidence="5">
    <location>
        <begin position="28"/>
        <end position="46"/>
    </location>
</feature>
<comment type="subcellular location">
    <subcellularLocation>
        <location evidence="1">Endomembrane system</location>
        <topology evidence="1">Multi-pass membrane protein</topology>
    </subcellularLocation>
</comment>
<dbReference type="InterPro" id="IPR003807">
    <property type="entry name" value="DUF202"/>
</dbReference>
<evidence type="ECO:0000256" key="3">
    <source>
        <dbReference type="ARBA" id="ARBA00022989"/>
    </source>
</evidence>
<evidence type="ECO:0000256" key="4">
    <source>
        <dbReference type="ARBA" id="ARBA00023136"/>
    </source>
</evidence>
<sequence>MAYVKTAIALCAASVALIQLLDDKLLGFLGWILLPLSLTVLLIGIFDYQRVKKSINEEKRDGGL</sequence>
<gene>
    <name evidence="7" type="ORF">NBZ79_09705</name>
</gene>
<keyword evidence="3 5" id="KW-1133">Transmembrane helix</keyword>
<evidence type="ECO:0000259" key="6">
    <source>
        <dbReference type="Pfam" id="PF02656"/>
    </source>
</evidence>
<name>A0ABY4VXB9_9PROT</name>
<evidence type="ECO:0000313" key="7">
    <source>
        <dbReference type="EMBL" id="USG59463.1"/>
    </source>
</evidence>
<proteinExistence type="predicted"/>
<dbReference type="Proteomes" id="UP001056291">
    <property type="component" value="Chromosome"/>
</dbReference>
<feature type="domain" description="DUF202" evidence="6">
    <location>
        <begin position="1"/>
        <end position="53"/>
    </location>
</feature>
<keyword evidence="8" id="KW-1185">Reference proteome</keyword>
<organism evidence="7 8">
    <name type="scientific">Sneathiella marina</name>
    <dbReference type="NCBI Taxonomy" id="2950108"/>
    <lineage>
        <taxon>Bacteria</taxon>
        <taxon>Pseudomonadati</taxon>
        <taxon>Pseudomonadota</taxon>
        <taxon>Alphaproteobacteria</taxon>
        <taxon>Sneathiellales</taxon>
        <taxon>Sneathiellaceae</taxon>
        <taxon>Sneathiella</taxon>
    </lineage>
</organism>